<keyword evidence="1" id="KW-0812">Transmembrane</keyword>
<dbReference type="AlphaFoldDB" id="A0A4Q4LZD8"/>
<gene>
    <name evidence="2" type="ORF">AA0114_g12250</name>
</gene>
<keyword evidence="1" id="KW-1133">Transmembrane helix</keyword>
<feature type="transmembrane region" description="Helical" evidence="1">
    <location>
        <begin position="6"/>
        <end position="26"/>
    </location>
</feature>
<protein>
    <submittedName>
        <fullName evidence="2">Uncharacterized protein</fullName>
    </submittedName>
</protein>
<feature type="transmembrane region" description="Helical" evidence="1">
    <location>
        <begin position="38"/>
        <end position="61"/>
    </location>
</feature>
<dbReference type="Proteomes" id="UP000292402">
    <property type="component" value="Unassembled WGS sequence"/>
</dbReference>
<organism evidence="2 3">
    <name type="scientific">Alternaria tenuissima</name>
    <dbReference type="NCBI Taxonomy" id="119927"/>
    <lineage>
        <taxon>Eukaryota</taxon>
        <taxon>Fungi</taxon>
        <taxon>Dikarya</taxon>
        <taxon>Ascomycota</taxon>
        <taxon>Pezizomycotina</taxon>
        <taxon>Dothideomycetes</taxon>
        <taxon>Pleosporomycetidae</taxon>
        <taxon>Pleosporales</taxon>
        <taxon>Pleosporineae</taxon>
        <taxon>Pleosporaceae</taxon>
        <taxon>Alternaria</taxon>
        <taxon>Alternaria sect. Alternaria</taxon>
        <taxon>Alternaria alternata complex</taxon>
    </lineage>
</organism>
<sequence>MGVVELWTLYAFAVAFTFLRTYARVSAVGYRQLQADDYLVWIAILIYTAQCSLGYSLGVYVHGYANDGMTPHQRSALSRDDPEYGMRYSESQCTVPKVQQHYFL</sequence>
<keyword evidence="1" id="KW-0472">Membrane</keyword>
<evidence type="ECO:0000313" key="2">
    <source>
        <dbReference type="EMBL" id="RYN30745.1"/>
    </source>
</evidence>
<proteinExistence type="predicted"/>
<evidence type="ECO:0000313" key="3">
    <source>
        <dbReference type="Proteomes" id="UP000292402"/>
    </source>
</evidence>
<evidence type="ECO:0000256" key="1">
    <source>
        <dbReference type="SAM" id="Phobius"/>
    </source>
</evidence>
<dbReference type="EMBL" id="PDXA01000076">
    <property type="protein sequence ID" value="RYN30745.1"/>
    <property type="molecule type" value="Genomic_DNA"/>
</dbReference>
<accession>A0A4Q4LZD8</accession>
<name>A0A4Q4LZD8_9PLEO</name>
<comment type="caution">
    <text evidence="2">The sequence shown here is derived from an EMBL/GenBank/DDBJ whole genome shotgun (WGS) entry which is preliminary data.</text>
</comment>
<reference evidence="3" key="1">
    <citation type="journal article" date="2019" name="bioRxiv">
        <title>Genomics, evolutionary history and diagnostics of the Alternaria alternata species group including apple and Asian pear pathotypes.</title>
        <authorList>
            <person name="Armitage A.D."/>
            <person name="Cockerton H.M."/>
            <person name="Sreenivasaprasad S."/>
            <person name="Woodhall J.W."/>
            <person name="Lane C.R."/>
            <person name="Harrison R.J."/>
            <person name="Clarkson J.P."/>
        </authorList>
    </citation>
    <scope>NUCLEOTIDE SEQUENCE [LARGE SCALE GENOMIC DNA]</scope>
    <source>
        <strain evidence="3">FERA 1082</strain>
    </source>
</reference>